<evidence type="ECO:0000256" key="1">
    <source>
        <dbReference type="SAM" id="MobiDB-lite"/>
    </source>
</evidence>
<keyword evidence="4" id="KW-1185">Reference proteome</keyword>
<comment type="caution">
    <text evidence="3">The sequence shown here is derived from an EMBL/GenBank/DDBJ whole genome shotgun (WGS) entry which is preliminary data.</text>
</comment>
<feature type="region of interest" description="Disordered" evidence="1">
    <location>
        <begin position="22"/>
        <end position="48"/>
    </location>
</feature>
<accession>A0A8T0ESY6</accession>
<reference evidence="3" key="1">
    <citation type="journal article" date="2020" name="bioRxiv">
        <title>Chromosome-level reference genome of the European wasp spider Argiope bruennichi: a resource for studies on range expansion and evolutionary adaptation.</title>
        <authorList>
            <person name="Sheffer M.M."/>
            <person name="Hoppe A."/>
            <person name="Krehenwinkel H."/>
            <person name="Uhl G."/>
            <person name="Kuss A.W."/>
            <person name="Jensen L."/>
            <person name="Jensen C."/>
            <person name="Gillespie R.G."/>
            <person name="Hoff K.J."/>
            <person name="Prost S."/>
        </authorList>
    </citation>
    <scope>NUCLEOTIDE SEQUENCE</scope>
</reference>
<sequence>MRMKNVLSVRFFAGLSWFSAASRPRGSIPSCRVVPRESGSGVRASGGGGAGGCITHMHEDRKVRGRFEIVDFCSVCDKGKVHVISKKNLDSSLQ</sequence>
<protein>
    <recommendedName>
        <fullName evidence="5">Secreted protein</fullName>
    </recommendedName>
</protein>
<name>A0A8T0ESY6_ARGBR</name>
<gene>
    <name evidence="3" type="ORF">HNY73_011747</name>
</gene>
<feature type="chain" id="PRO_5035879124" description="Secreted protein" evidence="2">
    <location>
        <begin position="22"/>
        <end position="94"/>
    </location>
</feature>
<evidence type="ECO:0000313" key="4">
    <source>
        <dbReference type="Proteomes" id="UP000807504"/>
    </source>
</evidence>
<dbReference type="EMBL" id="JABXBU010001863">
    <property type="protein sequence ID" value="KAF8781343.1"/>
    <property type="molecule type" value="Genomic_DNA"/>
</dbReference>
<organism evidence="3 4">
    <name type="scientific">Argiope bruennichi</name>
    <name type="common">Wasp spider</name>
    <name type="synonym">Aranea bruennichi</name>
    <dbReference type="NCBI Taxonomy" id="94029"/>
    <lineage>
        <taxon>Eukaryota</taxon>
        <taxon>Metazoa</taxon>
        <taxon>Ecdysozoa</taxon>
        <taxon>Arthropoda</taxon>
        <taxon>Chelicerata</taxon>
        <taxon>Arachnida</taxon>
        <taxon>Araneae</taxon>
        <taxon>Araneomorphae</taxon>
        <taxon>Entelegynae</taxon>
        <taxon>Araneoidea</taxon>
        <taxon>Araneidae</taxon>
        <taxon>Argiope</taxon>
    </lineage>
</organism>
<reference evidence="3" key="2">
    <citation type="submission" date="2020-06" db="EMBL/GenBank/DDBJ databases">
        <authorList>
            <person name="Sheffer M."/>
        </authorList>
    </citation>
    <scope>NUCLEOTIDE SEQUENCE</scope>
</reference>
<keyword evidence="2" id="KW-0732">Signal</keyword>
<dbReference type="Proteomes" id="UP000807504">
    <property type="component" value="Unassembled WGS sequence"/>
</dbReference>
<proteinExistence type="predicted"/>
<evidence type="ECO:0000313" key="3">
    <source>
        <dbReference type="EMBL" id="KAF8781343.1"/>
    </source>
</evidence>
<feature type="signal peptide" evidence="2">
    <location>
        <begin position="1"/>
        <end position="21"/>
    </location>
</feature>
<dbReference type="AlphaFoldDB" id="A0A8T0ESY6"/>
<evidence type="ECO:0000256" key="2">
    <source>
        <dbReference type="SAM" id="SignalP"/>
    </source>
</evidence>
<evidence type="ECO:0008006" key="5">
    <source>
        <dbReference type="Google" id="ProtNLM"/>
    </source>
</evidence>